<accession>A0A8J8SBW0</accession>
<dbReference type="KEGG" id="vgu:HYG85_09695"/>
<keyword evidence="6 9" id="KW-0067">ATP-binding</keyword>
<reference evidence="11 12" key="1">
    <citation type="submission" date="2020-07" db="EMBL/GenBank/DDBJ databases">
        <title>Vallitalea guaymasensis genome.</title>
        <authorList>
            <person name="Postec A."/>
        </authorList>
    </citation>
    <scope>NUCLEOTIDE SEQUENCE [LARGE SCALE GENOMIC DNA]</scope>
    <source>
        <strain evidence="11 12">Ra1766G1</strain>
    </source>
</reference>
<dbReference type="EMBL" id="CP058561">
    <property type="protein sequence ID" value="QUH29183.1"/>
    <property type="molecule type" value="Genomic_DNA"/>
</dbReference>
<organism evidence="11 12">
    <name type="scientific">Vallitalea guaymasensis</name>
    <dbReference type="NCBI Taxonomy" id="1185412"/>
    <lineage>
        <taxon>Bacteria</taxon>
        <taxon>Bacillati</taxon>
        <taxon>Bacillota</taxon>
        <taxon>Clostridia</taxon>
        <taxon>Lachnospirales</taxon>
        <taxon>Vallitaleaceae</taxon>
        <taxon>Vallitalea</taxon>
    </lineage>
</organism>
<evidence type="ECO:0000256" key="9">
    <source>
        <dbReference type="PROSITE-ProRule" id="PRU10141"/>
    </source>
</evidence>
<dbReference type="InterPro" id="IPR000719">
    <property type="entry name" value="Prot_kinase_dom"/>
</dbReference>
<dbReference type="Pfam" id="PF00069">
    <property type="entry name" value="Pkinase"/>
    <property type="match status" value="1"/>
</dbReference>
<evidence type="ECO:0000313" key="12">
    <source>
        <dbReference type="Proteomes" id="UP000677305"/>
    </source>
</evidence>
<dbReference type="Gene3D" id="3.30.200.20">
    <property type="entry name" value="Phosphorylase Kinase, domain 1"/>
    <property type="match status" value="1"/>
</dbReference>
<dbReference type="InterPro" id="IPR008271">
    <property type="entry name" value="Ser/Thr_kinase_AS"/>
</dbReference>
<keyword evidence="5 11" id="KW-0418">Kinase</keyword>
<evidence type="ECO:0000256" key="7">
    <source>
        <dbReference type="ARBA" id="ARBA00047899"/>
    </source>
</evidence>
<keyword evidence="2 11" id="KW-0723">Serine/threonine-protein kinase</keyword>
<dbReference type="PANTHER" id="PTHR24363">
    <property type="entry name" value="SERINE/THREONINE PROTEIN KINASE"/>
    <property type="match status" value="1"/>
</dbReference>
<dbReference type="PROSITE" id="PS00108">
    <property type="entry name" value="PROTEIN_KINASE_ST"/>
    <property type="match status" value="1"/>
</dbReference>
<name>A0A8J8SBW0_9FIRM</name>
<evidence type="ECO:0000313" key="11">
    <source>
        <dbReference type="EMBL" id="QUH29183.1"/>
    </source>
</evidence>
<dbReference type="AlphaFoldDB" id="A0A8J8SBW0"/>
<comment type="catalytic activity">
    <reaction evidence="8">
        <text>L-seryl-[protein] + ATP = O-phospho-L-seryl-[protein] + ADP + H(+)</text>
        <dbReference type="Rhea" id="RHEA:17989"/>
        <dbReference type="Rhea" id="RHEA-COMP:9863"/>
        <dbReference type="Rhea" id="RHEA-COMP:11604"/>
        <dbReference type="ChEBI" id="CHEBI:15378"/>
        <dbReference type="ChEBI" id="CHEBI:29999"/>
        <dbReference type="ChEBI" id="CHEBI:30616"/>
        <dbReference type="ChEBI" id="CHEBI:83421"/>
        <dbReference type="ChEBI" id="CHEBI:456216"/>
        <dbReference type="EC" id="2.7.11.1"/>
    </reaction>
</comment>
<dbReference type="SUPFAM" id="SSF52540">
    <property type="entry name" value="P-loop containing nucleoside triphosphate hydrolases"/>
    <property type="match status" value="1"/>
</dbReference>
<dbReference type="Gene3D" id="1.10.510.10">
    <property type="entry name" value="Transferase(Phosphotransferase) domain 1"/>
    <property type="match status" value="1"/>
</dbReference>
<keyword evidence="12" id="KW-1185">Reference proteome</keyword>
<gene>
    <name evidence="11" type="ORF">HYG85_09695</name>
</gene>
<feature type="domain" description="Protein kinase" evidence="10">
    <location>
        <begin position="10"/>
        <end position="251"/>
    </location>
</feature>
<dbReference type="RefSeq" id="WP_212693306.1">
    <property type="nucleotide sequence ID" value="NZ_CP058561.1"/>
</dbReference>
<dbReference type="Proteomes" id="UP000677305">
    <property type="component" value="Chromosome"/>
</dbReference>
<proteinExistence type="predicted"/>
<evidence type="ECO:0000256" key="4">
    <source>
        <dbReference type="ARBA" id="ARBA00022741"/>
    </source>
</evidence>
<dbReference type="PROSITE" id="PS50011">
    <property type="entry name" value="PROTEIN_KINASE_DOM"/>
    <property type="match status" value="1"/>
</dbReference>
<evidence type="ECO:0000256" key="2">
    <source>
        <dbReference type="ARBA" id="ARBA00022527"/>
    </source>
</evidence>
<dbReference type="SUPFAM" id="SSF56112">
    <property type="entry name" value="Protein kinase-like (PK-like)"/>
    <property type="match status" value="1"/>
</dbReference>
<dbReference type="CDD" id="cd14014">
    <property type="entry name" value="STKc_PknB_like"/>
    <property type="match status" value="1"/>
</dbReference>
<evidence type="ECO:0000259" key="10">
    <source>
        <dbReference type="PROSITE" id="PS50011"/>
    </source>
</evidence>
<dbReference type="EC" id="2.7.11.1" evidence="1"/>
<comment type="catalytic activity">
    <reaction evidence="7">
        <text>L-threonyl-[protein] + ATP = O-phospho-L-threonyl-[protein] + ADP + H(+)</text>
        <dbReference type="Rhea" id="RHEA:46608"/>
        <dbReference type="Rhea" id="RHEA-COMP:11060"/>
        <dbReference type="Rhea" id="RHEA-COMP:11605"/>
        <dbReference type="ChEBI" id="CHEBI:15378"/>
        <dbReference type="ChEBI" id="CHEBI:30013"/>
        <dbReference type="ChEBI" id="CHEBI:30616"/>
        <dbReference type="ChEBI" id="CHEBI:61977"/>
        <dbReference type="ChEBI" id="CHEBI:456216"/>
        <dbReference type="EC" id="2.7.11.1"/>
    </reaction>
</comment>
<keyword evidence="4 9" id="KW-0547">Nucleotide-binding</keyword>
<dbReference type="Gene3D" id="3.40.50.300">
    <property type="entry name" value="P-loop containing nucleotide triphosphate hydrolases"/>
    <property type="match status" value="1"/>
</dbReference>
<protein>
    <recommendedName>
        <fullName evidence="1">non-specific serine/threonine protein kinase</fullName>
        <ecNumber evidence="1">2.7.11.1</ecNumber>
    </recommendedName>
</protein>
<dbReference type="InterPro" id="IPR011009">
    <property type="entry name" value="Kinase-like_dom_sf"/>
</dbReference>
<dbReference type="SMART" id="SM00220">
    <property type="entry name" value="S_TKc"/>
    <property type="match status" value="1"/>
</dbReference>
<keyword evidence="3" id="KW-0808">Transferase</keyword>
<dbReference type="PROSITE" id="PS00107">
    <property type="entry name" value="PROTEIN_KINASE_ATP"/>
    <property type="match status" value="1"/>
</dbReference>
<evidence type="ECO:0000256" key="8">
    <source>
        <dbReference type="ARBA" id="ARBA00048679"/>
    </source>
</evidence>
<dbReference type="GO" id="GO:0005524">
    <property type="term" value="F:ATP binding"/>
    <property type="evidence" value="ECO:0007669"/>
    <property type="project" value="UniProtKB-UniRule"/>
</dbReference>
<sequence>MVGRIYFDKYRVIKEIGKGGMSNVFLAENIKLGNRWAIKRIKKSGSPINLLAEPSILKDLNHPLIPQIVDIEEDTEYLYIIEEYVEGINLQEYKNQNGDINENIIVDFAVQMCDVLEYLHSRKPYPIIYRDMKPGNIMLTEGNKIKFVDFGIAREYKYSSNTDTVLIGTRGYAAPEQYGLGQSDIRTDIYSFGVTLYYLISGNNLSSPYKVLSLKEYGNYSDSLENIIEKCIRIQPEERYQSVTEIKDELVHMIDSNKSQVQRVYSVIKQKTIGVMALTKRAGSTFFATNLAAALGDKNLLISLIELPYDNPYIYDLVGISNYNELTYYSILNEINNNKNVERDRITTINNIMFLVRDPTRGKIDNWDDNKTMKLIYSAKESLISIVDIGHNYDKIESLLPEFDLIYVIYDAMPPDLMANYGVLEKIETHNRKYNNIRYVLNNDNTGINRRSLNNYLGIKPNVTIPRLPAELMYRSAYKKKFPYQEKKLKSIFDDEFVSVYSELLPKELNNKKHRRKLFG</sequence>
<dbReference type="InterPro" id="IPR027417">
    <property type="entry name" value="P-loop_NTPase"/>
</dbReference>
<dbReference type="InterPro" id="IPR017441">
    <property type="entry name" value="Protein_kinase_ATP_BS"/>
</dbReference>
<evidence type="ECO:0000256" key="1">
    <source>
        <dbReference type="ARBA" id="ARBA00012513"/>
    </source>
</evidence>
<dbReference type="PANTHER" id="PTHR24363:SF0">
    <property type="entry name" value="SERINE_THREONINE KINASE LIKE DOMAIN CONTAINING 1"/>
    <property type="match status" value="1"/>
</dbReference>
<evidence type="ECO:0000256" key="5">
    <source>
        <dbReference type="ARBA" id="ARBA00022777"/>
    </source>
</evidence>
<evidence type="ECO:0000256" key="6">
    <source>
        <dbReference type="ARBA" id="ARBA00022840"/>
    </source>
</evidence>
<dbReference type="GO" id="GO:0004674">
    <property type="term" value="F:protein serine/threonine kinase activity"/>
    <property type="evidence" value="ECO:0007669"/>
    <property type="project" value="UniProtKB-KW"/>
</dbReference>
<feature type="binding site" evidence="9">
    <location>
        <position position="43"/>
    </location>
    <ligand>
        <name>ATP</name>
        <dbReference type="ChEBI" id="CHEBI:30616"/>
    </ligand>
</feature>
<evidence type="ECO:0000256" key="3">
    <source>
        <dbReference type="ARBA" id="ARBA00022679"/>
    </source>
</evidence>